<organism evidence="1 2">
    <name type="scientific">Ophiocordyceps unilateralis</name>
    <name type="common">Zombie-ant fungus</name>
    <name type="synonym">Torrubia unilateralis</name>
    <dbReference type="NCBI Taxonomy" id="268505"/>
    <lineage>
        <taxon>Eukaryota</taxon>
        <taxon>Fungi</taxon>
        <taxon>Dikarya</taxon>
        <taxon>Ascomycota</taxon>
        <taxon>Pezizomycotina</taxon>
        <taxon>Sordariomycetes</taxon>
        <taxon>Hypocreomycetidae</taxon>
        <taxon>Hypocreales</taxon>
        <taxon>Ophiocordycipitaceae</taxon>
        <taxon>Ophiocordyceps</taxon>
    </lineage>
</organism>
<evidence type="ECO:0000313" key="1">
    <source>
        <dbReference type="EMBL" id="PFH62442.1"/>
    </source>
</evidence>
<reference evidence="1 2" key="2">
    <citation type="journal article" date="2017" name="Sci. Rep.">
        <title>Ant-infecting Ophiocordyceps genomes reveal a high diversity of potential behavioral manipulation genes and a possible major role for enterotoxins.</title>
        <authorList>
            <person name="de Bekker C."/>
            <person name="Ohm R.A."/>
            <person name="Evans H.C."/>
            <person name="Brachmann A."/>
            <person name="Hughes D.P."/>
        </authorList>
    </citation>
    <scope>NUCLEOTIDE SEQUENCE [LARGE SCALE GENOMIC DNA]</scope>
    <source>
        <strain evidence="1 2">SC16a</strain>
    </source>
</reference>
<accession>A0A2A9PNJ6</accession>
<evidence type="ECO:0000313" key="2">
    <source>
        <dbReference type="Proteomes" id="UP000037136"/>
    </source>
</evidence>
<gene>
    <name evidence="1" type="ORF">XA68_13509</name>
</gene>
<proteinExistence type="predicted"/>
<reference evidence="1 2" key="1">
    <citation type="journal article" date="2015" name="BMC Genomics">
        <title>Gene expression during zombie ant biting behavior reflects the complexity underlying fungal parasitic behavioral manipulation.</title>
        <authorList>
            <person name="de Bekker C."/>
            <person name="Ohm R.A."/>
            <person name="Loreto R.G."/>
            <person name="Sebastian A."/>
            <person name="Albert I."/>
            <person name="Merrow M."/>
            <person name="Brachmann A."/>
            <person name="Hughes D.P."/>
        </authorList>
    </citation>
    <scope>NUCLEOTIDE SEQUENCE [LARGE SCALE GENOMIC DNA]</scope>
    <source>
        <strain evidence="1 2">SC16a</strain>
    </source>
</reference>
<protein>
    <submittedName>
        <fullName evidence="1">Uncharacterized protein</fullName>
    </submittedName>
</protein>
<sequence length="81" mass="8617">MSVTTRVGLPSQTRANATPPWVLTLSKPRPMCRSGLPDICAFMSPPSRTHALLYAISTSALCGSSCTLSTTFAKEVDGLME</sequence>
<dbReference type="Proteomes" id="UP000037136">
    <property type="component" value="Unassembled WGS sequence"/>
</dbReference>
<dbReference type="EMBL" id="LAZP02000028">
    <property type="protein sequence ID" value="PFH62442.1"/>
    <property type="molecule type" value="Genomic_DNA"/>
</dbReference>
<name>A0A2A9PNJ6_OPHUN</name>
<keyword evidence="2" id="KW-1185">Reference proteome</keyword>
<dbReference type="AlphaFoldDB" id="A0A2A9PNJ6"/>
<comment type="caution">
    <text evidence="1">The sequence shown here is derived from an EMBL/GenBank/DDBJ whole genome shotgun (WGS) entry which is preliminary data.</text>
</comment>